<reference evidence="1 2" key="1">
    <citation type="submission" date="2015-03" db="EMBL/GenBank/DDBJ databases">
        <title>Genome sequence of Tenacibaculum sp. S2-2, isolated from intestinal microbiota of sea cucumber, Apostichopus japonicas.</title>
        <authorList>
            <person name="Shao Z."/>
            <person name="Wang L."/>
            <person name="Li X."/>
        </authorList>
    </citation>
    <scope>NUCLEOTIDE SEQUENCE [LARGE SCALE GENOMIC DNA]</scope>
    <source>
        <strain evidence="1 2">S2-2</strain>
    </source>
</reference>
<dbReference type="InParanoid" id="A0A1Y2PB34"/>
<proteinExistence type="predicted"/>
<dbReference type="RefSeq" id="WP_086031430.1">
    <property type="nucleotide sequence ID" value="NZ_LAPZ01000015.1"/>
</dbReference>
<organism evidence="1 2">
    <name type="scientific">Tenacibaculum holothuriorum</name>
    <dbReference type="NCBI Taxonomy" id="1635173"/>
    <lineage>
        <taxon>Bacteria</taxon>
        <taxon>Pseudomonadati</taxon>
        <taxon>Bacteroidota</taxon>
        <taxon>Flavobacteriia</taxon>
        <taxon>Flavobacteriales</taxon>
        <taxon>Flavobacteriaceae</taxon>
        <taxon>Tenacibaculum</taxon>
    </lineage>
</organism>
<name>A0A1Y2PB34_9FLAO</name>
<evidence type="ECO:0000313" key="1">
    <source>
        <dbReference type="EMBL" id="OSY87007.1"/>
    </source>
</evidence>
<dbReference type="AlphaFoldDB" id="A0A1Y2PB34"/>
<dbReference type="EMBL" id="LAPZ01000015">
    <property type="protein sequence ID" value="OSY87007.1"/>
    <property type="molecule type" value="Genomic_DNA"/>
</dbReference>
<evidence type="ECO:0000313" key="2">
    <source>
        <dbReference type="Proteomes" id="UP000194221"/>
    </source>
</evidence>
<keyword evidence="2" id="KW-1185">Reference proteome</keyword>
<sequence>MKKMLRRISYLIILLFISNCKSYKAKEIERYKVEKTQRIINSRNFTVHYPDNWYYELVHNSIIYKPKEIDDKLKRCMIEIFTTNHSIYNFSPLNLIDRDSVSYKESEFPKIIKTKFGKTYLYRVNNIYEYEYLKSRNETIIILLQFFHKKQPYFLRYTSDKTYFDLYLKDIDYFIDNLEFKDS</sequence>
<accession>A0A1Y2PB34</accession>
<comment type="caution">
    <text evidence="1">The sequence shown here is derived from an EMBL/GenBank/DDBJ whole genome shotgun (WGS) entry which is preliminary data.</text>
</comment>
<protein>
    <recommendedName>
        <fullName evidence="3">PsbP C-terminal domain-containing protein</fullName>
    </recommendedName>
</protein>
<evidence type="ECO:0008006" key="3">
    <source>
        <dbReference type="Google" id="ProtNLM"/>
    </source>
</evidence>
<dbReference type="Proteomes" id="UP000194221">
    <property type="component" value="Unassembled WGS sequence"/>
</dbReference>
<gene>
    <name evidence="1" type="ORF">WH52_13140</name>
</gene>